<name>A0A8J3IXG4_9CHLR</name>
<gene>
    <name evidence="1" type="ORF">KSF_086250</name>
</gene>
<proteinExistence type="predicted"/>
<reference evidence="1" key="1">
    <citation type="submission" date="2020-10" db="EMBL/GenBank/DDBJ databases">
        <title>Taxonomic study of unclassified bacteria belonging to the class Ktedonobacteria.</title>
        <authorList>
            <person name="Yabe S."/>
            <person name="Wang C.M."/>
            <person name="Zheng Y."/>
            <person name="Sakai Y."/>
            <person name="Cavaletti L."/>
            <person name="Monciardini P."/>
            <person name="Donadio S."/>
        </authorList>
    </citation>
    <scope>NUCLEOTIDE SEQUENCE</scope>
    <source>
        <strain evidence="1">ID150040</strain>
    </source>
</reference>
<dbReference type="EMBL" id="BNJK01000002">
    <property type="protein sequence ID" value="GHO98577.1"/>
    <property type="molecule type" value="Genomic_DNA"/>
</dbReference>
<keyword evidence="2" id="KW-1185">Reference proteome</keyword>
<evidence type="ECO:0000313" key="2">
    <source>
        <dbReference type="Proteomes" id="UP000597444"/>
    </source>
</evidence>
<dbReference type="Pfam" id="PF13424">
    <property type="entry name" value="TPR_12"/>
    <property type="match status" value="1"/>
</dbReference>
<protein>
    <submittedName>
        <fullName evidence="1">Uncharacterized protein</fullName>
    </submittedName>
</protein>
<sequence>MEPLYQRALAITEEQLEATHSDTARSLNNLALLYRDERLLPVPLGW</sequence>
<evidence type="ECO:0000313" key="1">
    <source>
        <dbReference type="EMBL" id="GHO98577.1"/>
    </source>
</evidence>
<accession>A0A8J3IXG4</accession>
<organism evidence="1 2">
    <name type="scientific">Reticulibacter mediterranei</name>
    <dbReference type="NCBI Taxonomy" id="2778369"/>
    <lineage>
        <taxon>Bacteria</taxon>
        <taxon>Bacillati</taxon>
        <taxon>Chloroflexota</taxon>
        <taxon>Ktedonobacteria</taxon>
        <taxon>Ktedonobacterales</taxon>
        <taxon>Reticulibacteraceae</taxon>
        <taxon>Reticulibacter</taxon>
    </lineage>
</organism>
<dbReference type="Proteomes" id="UP000597444">
    <property type="component" value="Unassembled WGS sequence"/>
</dbReference>
<dbReference type="Gene3D" id="1.25.40.10">
    <property type="entry name" value="Tetratricopeptide repeat domain"/>
    <property type="match status" value="1"/>
</dbReference>
<dbReference type="AlphaFoldDB" id="A0A8J3IXG4"/>
<dbReference type="InterPro" id="IPR011990">
    <property type="entry name" value="TPR-like_helical_dom_sf"/>
</dbReference>
<comment type="caution">
    <text evidence="1">The sequence shown here is derived from an EMBL/GenBank/DDBJ whole genome shotgun (WGS) entry which is preliminary data.</text>
</comment>